<keyword evidence="3" id="KW-1185">Reference proteome</keyword>
<proteinExistence type="predicted"/>
<dbReference type="InterPro" id="IPR000073">
    <property type="entry name" value="AB_hydrolase_1"/>
</dbReference>
<keyword evidence="2" id="KW-0378">Hydrolase</keyword>
<dbReference type="Pfam" id="PF00561">
    <property type="entry name" value="Abhydrolase_1"/>
    <property type="match status" value="1"/>
</dbReference>
<dbReference type="InterPro" id="IPR050266">
    <property type="entry name" value="AB_hydrolase_sf"/>
</dbReference>
<accession>A0A5C4U2P1</accession>
<comment type="caution">
    <text evidence="2">The sequence shown here is derived from an EMBL/GenBank/DDBJ whole genome shotgun (WGS) entry which is preliminary data.</text>
</comment>
<dbReference type="InterPro" id="IPR029058">
    <property type="entry name" value="AB_hydrolase_fold"/>
</dbReference>
<name>A0A5C4U2P1_9CORY</name>
<dbReference type="AlphaFoldDB" id="A0A5C4U2P1"/>
<protein>
    <submittedName>
        <fullName evidence="2">Alpha/beta fold hydrolase</fullName>
    </submittedName>
</protein>
<dbReference type="Proteomes" id="UP000312032">
    <property type="component" value="Unassembled WGS sequence"/>
</dbReference>
<evidence type="ECO:0000313" key="3">
    <source>
        <dbReference type="Proteomes" id="UP000312032"/>
    </source>
</evidence>
<feature type="domain" description="AB hydrolase-1" evidence="1">
    <location>
        <begin position="14"/>
        <end position="235"/>
    </location>
</feature>
<dbReference type="PANTHER" id="PTHR43798">
    <property type="entry name" value="MONOACYLGLYCEROL LIPASE"/>
    <property type="match status" value="1"/>
</dbReference>
<dbReference type="GO" id="GO:0016787">
    <property type="term" value="F:hydrolase activity"/>
    <property type="evidence" value="ECO:0007669"/>
    <property type="project" value="UniProtKB-KW"/>
</dbReference>
<dbReference type="PRINTS" id="PR00111">
    <property type="entry name" value="ABHYDROLASE"/>
</dbReference>
<gene>
    <name evidence="2" type="ORF">FHE74_08160</name>
</gene>
<reference evidence="2 3" key="1">
    <citation type="submission" date="2019-06" db="EMBL/GenBank/DDBJ databases">
        <authorList>
            <person name="Li J."/>
        </authorList>
    </citation>
    <scope>NUCLEOTIDE SEQUENCE [LARGE SCALE GENOMIC DNA]</scope>
    <source>
        <strain evidence="2 3">LMG 28165</strain>
    </source>
</reference>
<evidence type="ECO:0000259" key="1">
    <source>
        <dbReference type="Pfam" id="PF00561"/>
    </source>
</evidence>
<dbReference type="EMBL" id="VDHJ01000010">
    <property type="protein sequence ID" value="TNL96661.1"/>
    <property type="molecule type" value="Genomic_DNA"/>
</dbReference>
<organism evidence="2 3">
    <name type="scientific">Corynebacterium tapiri</name>
    <dbReference type="NCBI Taxonomy" id="1448266"/>
    <lineage>
        <taxon>Bacteria</taxon>
        <taxon>Bacillati</taxon>
        <taxon>Actinomycetota</taxon>
        <taxon>Actinomycetes</taxon>
        <taxon>Mycobacteriales</taxon>
        <taxon>Corynebacteriaceae</taxon>
        <taxon>Corynebacterium</taxon>
    </lineage>
</organism>
<evidence type="ECO:0000313" key="2">
    <source>
        <dbReference type="EMBL" id="TNL96661.1"/>
    </source>
</evidence>
<dbReference type="OrthoDB" id="9802489at2"/>
<dbReference type="RefSeq" id="WP_139466015.1">
    <property type="nucleotide sequence ID" value="NZ_VDHJ01000010.1"/>
</dbReference>
<dbReference type="Gene3D" id="3.40.50.1820">
    <property type="entry name" value="alpha/beta hydrolase"/>
    <property type="match status" value="1"/>
</dbReference>
<dbReference type="SUPFAM" id="SSF53474">
    <property type="entry name" value="alpha/beta-Hydrolases"/>
    <property type="match status" value="1"/>
</dbReference>
<sequence>MLLHSVSYGDGDVPVVFLGSIASTTDMWLPQLDALSGTRRVIALDHRGHGNSPDPAHTPGQTTFEDLVADVHETLDDLGVGDYDVVGLSLGGALAQHLAATDPRVRRAAFLCTATSFGGEKKWRDRAELTRTQGMTPMVDAVVGLWVSTEFSQTHPATTDFYRRMVASTRGSGYAECAEGLARFDSTPLLGEITCPVLTIAGDQDESTPPAALEQIARGVGGDSQQVVVQGGHVPTVESADAVNSALKEFLTN</sequence>